<feature type="region of interest" description="Disordered" evidence="10">
    <location>
        <begin position="112"/>
        <end position="144"/>
    </location>
</feature>
<comment type="subcellular location">
    <subcellularLocation>
        <location evidence="1 8 9">Nucleus</location>
    </subcellularLocation>
</comment>
<reference evidence="12 13" key="1">
    <citation type="journal article" date="2019" name="Nat. Plants">
        <title>Genome sequencing of Musa balbisiana reveals subgenome evolution and function divergence in polyploid bananas.</title>
        <authorList>
            <person name="Yao X."/>
        </authorList>
    </citation>
    <scope>NUCLEOTIDE SEQUENCE [LARGE SCALE GENOMIC DNA]</scope>
    <source>
        <strain evidence="13">cv. DH-PKW</strain>
        <tissue evidence="12">Leaves</tissue>
    </source>
</reference>
<feature type="compositionally biased region" description="Low complexity" evidence="10">
    <location>
        <begin position="112"/>
        <end position="124"/>
    </location>
</feature>
<evidence type="ECO:0000256" key="5">
    <source>
        <dbReference type="ARBA" id="ARBA00023155"/>
    </source>
</evidence>
<dbReference type="SMART" id="SM00340">
    <property type="entry name" value="HALZ"/>
    <property type="match status" value="1"/>
</dbReference>
<dbReference type="GO" id="GO:0043565">
    <property type="term" value="F:sequence-specific DNA binding"/>
    <property type="evidence" value="ECO:0007669"/>
    <property type="project" value="InterPro"/>
</dbReference>
<dbReference type="PROSITE" id="PS00027">
    <property type="entry name" value="HOMEOBOX_1"/>
    <property type="match status" value="1"/>
</dbReference>
<proteinExistence type="inferred from homology"/>
<evidence type="ECO:0000259" key="11">
    <source>
        <dbReference type="PROSITE" id="PS50071"/>
    </source>
</evidence>
<dbReference type="PROSITE" id="PS50071">
    <property type="entry name" value="HOMEOBOX_2"/>
    <property type="match status" value="1"/>
</dbReference>
<dbReference type="PANTHER" id="PTHR45714">
    <property type="entry name" value="HOMEOBOX-LEUCINE ZIPPER PROTEIN HAT14"/>
    <property type="match status" value="1"/>
</dbReference>
<dbReference type="Pfam" id="PF00046">
    <property type="entry name" value="Homeodomain"/>
    <property type="match status" value="1"/>
</dbReference>
<dbReference type="AlphaFoldDB" id="A0A4S8JI38"/>
<dbReference type="GO" id="GO:0000981">
    <property type="term" value="F:DNA-binding transcription factor activity, RNA polymerase II-specific"/>
    <property type="evidence" value="ECO:0007669"/>
    <property type="project" value="InterPro"/>
</dbReference>
<comment type="similarity">
    <text evidence="2">Belongs to the HD-ZIP homeobox family. Class II subfamily.</text>
</comment>
<feature type="compositionally biased region" description="Low complexity" evidence="10">
    <location>
        <begin position="281"/>
        <end position="296"/>
    </location>
</feature>
<dbReference type="FunFam" id="1.10.10.60:FF:000577">
    <property type="entry name" value="Homeobox-leucine zipper protein 18"/>
    <property type="match status" value="1"/>
</dbReference>
<dbReference type="SUPFAM" id="SSF46689">
    <property type="entry name" value="Homeodomain-like"/>
    <property type="match status" value="1"/>
</dbReference>
<evidence type="ECO:0000313" key="12">
    <source>
        <dbReference type="EMBL" id="THU61713.1"/>
    </source>
</evidence>
<dbReference type="InterPro" id="IPR001356">
    <property type="entry name" value="HD"/>
</dbReference>
<keyword evidence="3" id="KW-0805">Transcription regulation</keyword>
<dbReference type="Pfam" id="PF02183">
    <property type="entry name" value="HALZ"/>
    <property type="match status" value="1"/>
</dbReference>
<accession>A0A4S8JI38</accession>
<dbReference type="SMART" id="SM00389">
    <property type="entry name" value="HOX"/>
    <property type="match status" value="1"/>
</dbReference>
<dbReference type="Gene3D" id="1.10.10.60">
    <property type="entry name" value="Homeodomain-like"/>
    <property type="match status" value="1"/>
</dbReference>
<dbReference type="PANTHER" id="PTHR45714:SF39">
    <property type="entry name" value="HOMEOBOX-LEUCINE ZIPPER PROTEIN HAT14"/>
    <property type="match status" value="1"/>
</dbReference>
<dbReference type="CDD" id="cd00086">
    <property type="entry name" value="homeodomain"/>
    <property type="match status" value="1"/>
</dbReference>
<keyword evidence="5 8" id="KW-0371">Homeobox</keyword>
<feature type="domain" description="Homeobox" evidence="11">
    <location>
        <begin position="160"/>
        <end position="220"/>
    </location>
</feature>
<keyword evidence="7 8" id="KW-0539">Nucleus</keyword>
<evidence type="ECO:0000313" key="13">
    <source>
        <dbReference type="Proteomes" id="UP000317650"/>
    </source>
</evidence>
<dbReference type="EMBL" id="PYDT01000005">
    <property type="protein sequence ID" value="THU61713.1"/>
    <property type="molecule type" value="Genomic_DNA"/>
</dbReference>
<gene>
    <name evidence="12" type="ORF">C4D60_Mb07t26220</name>
</gene>
<protein>
    <recommendedName>
        <fullName evidence="11">Homeobox domain-containing protein</fullName>
    </recommendedName>
</protein>
<evidence type="ECO:0000256" key="8">
    <source>
        <dbReference type="PROSITE-ProRule" id="PRU00108"/>
    </source>
</evidence>
<dbReference type="InterPro" id="IPR017970">
    <property type="entry name" value="Homeobox_CS"/>
</dbReference>
<dbReference type="InterPro" id="IPR050762">
    <property type="entry name" value="HD-ZIP_Homeobox_LZ_Class_II"/>
</dbReference>
<organism evidence="12 13">
    <name type="scientific">Musa balbisiana</name>
    <name type="common">Banana</name>
    <dbReference type="NCBI Taxonomy" id="52838"/>
    <lineage>
        <taxon>Eukaryota</taxon>
        <taxon>Viridiplantae</taxon>
        <taxon>Streptophyta</taxon>
        <taxon>Embryophyta</taxon>
        <taxon>Tracheophyta</taxon>
        <taxon>Spermatophyta</taxon>
        <taxon>Magnoliopsida</taxon>
        <taxon>Liliopsida</taxon>
        <taxon>Zingiberales</taxon>
        <taxon>Musaceae</taxon>
        <taxon>Musa</taxon>
    </lineage>
</organism>
<evidence type="ECO:0000256" key="7">
    <source>
        <dbReference type="ARBA" id="ARBA00023242"/>
    </source>
</evidence>
<dbReference type="GO" id="GO:0005634">
    <property type="term" value="C:nucleus"/>
    <property type="evidence" value="ECO:0007669"/>
    <property type="project" value="UniProtKB-SubCell"/>
</dbReference>
<dbReference type="Proteomes" id="UP000317650">
    <property type="component" value="Chromosome 7"/>
</dbReference>
<evidence type="ECO:0000256" key="4">
    <source>
        <dbReference type="ARBA" id="ARBA00023125"/>
    </source>
</evidence>
<evidence type="ECO:0000256" key="6">
    <source>
        <dbReference type="ARBA" id="ARBA00023163"/>
    </source>
</evidence>
<keyword evidence="6" id="KW-0804">Transcription</keyword>
<name>A0A4S8JI38_MUSBA</name>
<dbReference type="InterPro" id="IPR003106">
    <property type="entry name" value="Leu_zip_homeo"/>
</dbReference>
<evidence type="ECO:0000256" key="1">
    <source>
        <dbReference type="ARBA" id="ARBA00004123"/>
    </source>
</evidence>
<sequence length="332" mass="36204">MELGLRLGEAPEKGGRGLGLMLGMRLVVGRGGNDEDEERRVEEEEEETEEGRGLAEAPLQLSLLPLLQQPSSPHLRLPWTPETKKLDASMRGFDMNHAPSAVAVAVAADEGASSSSSPKSIPSSFQMDFSAQRGGDEPGGGGEATAVEIGSLRMSDEEENGLGRKKLRLTKEQSAFLEESFKEHNTLNPKQKLALAKQLNLRPRQVEVWFQNRRARTKLKQTEVDCEYLRRCCQTLTEENRRLQKEVAELRALKTSRPFYMHVPATTLSMCPACERVASTTTTTTTTIPTAPATPSADHRPNSFAALFSKPGALQSGSRAAPSAPRLPSPAS</sequence>
<evidence type="ECO:0000256" key="2">
    <source>
        <dbReference type="ARBA" id="ARBA00006074"/>
    </source>
</evidence>
<dbReference type="STRING" id="52838.A0A4S8JI38"/>
<comment type="caution">
    <text evidence="12">The sequence shown here is derived from an EMBL/GenBank/DDBJ whole genome shotgun (WGS) entry which is preliminary data.</text>
</comment>
<keyword evidence="4 8" id="KW-0238">DNA-binding</keyword>
<evidence type="ECO:0000256" key="10">
    <source>
        <dbReference type="SAM" id="MobiDB-lite"/>
    </source>
</evidence>
<dbReference type="InterPro" id="IPR009057">
    <property type="entry name" value="Homeodomain-like_sf"/>
</dbReference>
<feature type="DNA-binding region" description="Homeobox" evidence="8">
    <location>
        <begin position="162"/>
        <end position="221"/>
    </location>
</feature>
<feature type="region of interest" description="Disordered" evidence="10">
    <location>
        <begin position="281"/>
        <end position="332"/>
    </location>
</feature>
<evidence type="ECO:0000256" key="9">
    <source>
        <dbReference type="RuleBase" id="RU000682"/>
    </source>
</evidence>
<evidence type="ECO:0000256" key="3">
    <source>
        <dbReference type="ARBA" id="ARBA00023015"/>
    </source>
</evidence>
<feature type="region of interest" description="Disordered" evidence="10">
    <location>
        <begin position="29"/>
        <end position="55"/>
    </location>
</feature>
<keyword evidence="13" id="KW-1185">Reference proteome</keyword>